<name>A0A9P5Z0S1_9AGAR</name>
<organism evidence="2 3">
    <name type="scientific">Pholiota conissans</name>
    <dbReference type="NCBI Taxonomy" id="109636"/>
    <lineage>
        <taxon>Eukaryota</taxon>
        <taxon>Fungi</taxon>
        <taxon>Dikarya</taxon>
        <taxon>Basidiomycota</taxon>
        <taxon>Agaricomycotina</taxon>
        <taxon>Agaricomycetes</taxon>
        <taxon>Agaricomycetidae</taxon>
        <taxon>Agaricales</taxon>
        <taxon>Agaricineae</taxon>
        <taxon>Strophariaceae</taxon>
        <taxon>Pholiota</taxon>
    </lineage>
</organism>
<feature type="compositionally biased region" description="Low complexity" evidence="1">
    <location>
        <begin position="125"/>
        <end position="137"/>
    </location>
</feature>
<accession>A0A9P5Z0S1</accession>
<feature type="compositionally biased region" description="Polar residues" evidence="1">
    <location>
        <begin position="68"/>
        <end position="78"/>
    </location>
</feature>
<protein>
    <submittedName>
        <fullName evidence="2">Uncharacterized protein</fullName>
    </submittedName>
</protein>
<evidence type="ECO:0000313" key="3">
    <source>
        <dbReference type="Proteomes" id="UP000807469"/>
    </source>
</evidence>
<feature type="compositionally biased region" description="Low complexity" evidence="1">
    <location>
        <begin position="95"/>
        <end position="104"/>
    </location>
</feature>
<reference evidence="2" key="1">
    <citation type="submission" date="2020-11" db="EMBL/GenBank/DDBJ databases">
        <authorList>
            <consortium name="DOE Joint Genome Institute"/>
            <person name="Ahrendt S."/>
            <person name="Riley R."/>
            <person name="Andreopoulos W."/>
            <person name="Labutti K."/>
            <person name="Pangilinan J."/>
            <person name="Ruiz-Duenas F.J."/>
            <person name="Barrasa J.M."/>
            <person name="Sanchez-Garcia M."/>
            <person name="Camarero S."/>
            <person name="Miyauchi S."/>
            <person name="Serrano A."/>
            <person name="Linde D."/>
            <person name="Babiker R."/>
            <person name="Drula E."/>
            <person name="Ayuso-Fernandez I."/>
            <person name="Pacheco R."/>
            <person name="Padilla G."/>
            <person name="Ferreira P."/>
            <person name="Barriuso J."/>
            <person name="Kellner H."/>
            <person name="Castanera R."/>
            <person name="Alfaro M."/>
            <person name="Ramirez L."/>
            <person name="Pisabarro A.G."/>
            <person name="Kuo A."/>
            <person name="Tritt A."/>
            <person name="Lipzen A."/>
            <person name="He G."/>
            <person name="Yan M."/>
            <person name="Ng V."/>
            <person name="Cullen D."/>
            <person name="Martin F."/>
            <person name="Rosso M.-N."/>
            <person name="Henrissat B."/>
            <person name="Hibbett D."/>
            <person name="Martinez A.T."/>
            <person name="Grigoriev I.V."/>
        </authorList>
    </citation>
    <scope>NUCLEOTIDE SEQUENCE</scope>
    <source>
        <strain evidence="2">CIRM-BRFM 674</strain>
    </source>
</reference>
<dbReference type="EMBL" id="MU155263">
    <property type="protein sequence ID" value="KAF9477376.1"/>
    <property type="molecule type" value="Genomic_DNA"/>
</dbReference>
<evidence type="ECO:0000313" key="2">
    <source>
        <dbReference type="EMBL" id="KAF9477376.1"/>
    </source>
</evidence>
<sequence>MVHSPLLDSFNPFVTHPFTNSSGIIPQPPPPSAYPLPIPAAFGTSRFDNDELLHMSISPSSISMSSSVESTIQDSVTPSPIHTPQPRRRHPPLRSPSSPISPSQIFVPFRRDASSPDLKLKKKASTSTSDATKTSMK</sequence>
<gene>
    <name evidence="2" type="ORF">BDN70DRAFT_881281</name>
</gene>
<evidence type="ECO:0000256" key="1">
    <source>
        <dbReference type="SAM" id="MobiDB-lite"/>
    </source>
</evidence>
<feature type="compositionally biased region" description="Low complexity" evidence="1">
    <location>
        <begin position="58"/>
        <end position="67"/>
    </location>
</feature>
<dbReference type="Proteomes" id="UP000807469">
    <property type="component" value="Unassembled WGS sequence"/>
</dbReference>
<keyword evidence="3" id="KW-1185">Reference proteome</keyword>
<dbReference type="AlphaFoldDB" id="A0A9P5Z0S1"/>
<comment type="caution">
    <text evidence="2">The sequence shown here is derived from an EMBL/GenBank/DDBJ whole genome shotgun (WGS) entry which is preliminary data.</text>
</comment>
<feature type="region of interest" description="Disordered" evidence="1">
    <location>
        <begin position="58"/>
        <end position="137"/>
    </location>
</feature>
<proteinExistence type="predicted"/>